<dbReference type="GO" id="GO:0004534">
    <property type="term" value="F:5'-3' RNA exonuclease activity"/>
    <property type="evidence" value="ECO:0007669"/>
    <property type="project" value="TreeGrafter"/>
</dbReference>
<feature type="coiled-coil region" evidence="6">
    <location>
        <begin position="160"/>
        <end position="191"/>
    </location>
</feature>
<dbReference type="Gene3D" id="1.25.40.1050">
    <property type="match status" value="1"/>
</dbReference>
<dbReference type="Proteomes" id="UP000595140">
    <property type="component" value="Unassembled WGS sequence"/>
</dbReference>
<keyword evidence="3" id="KW-0540">Nuclease</keyword>
<proteinExistence type="inferred from homology"/>
<feature type="region of interest" description="Disordered" evidence="7">
    <location>
        <begin position="597"/>
        <end position="713"/>
    </location>
</feature>
<name>A0A484LK90_9ASTE</name>
<evidence type="ECO:0000256" key="3">
    <source>
        <dbReference type="ARBA" id="ARBA00022722"/>
    </source>
</evidence>
<gene>
    <name evidence="9" type="ORF">CCAM_LOCUS18669</name>
</gene>
<feature type="compositionally biased region" description="Basic and acidic residues" evidence="7">
    <location>
        <begin position="65"/>
        <end position="81"/>
    </location>
</feature>
<keyword evidence="5" id="KW-0269">Exonuclease</keyword>
<feature type="region of interest" description="Disordered" evidence="7">
    <location>
        <begin position="65"/>
        <end position="138"/>
    </location>
</feature>
<evidence type="ECO:0000256" key="7">
    <source>
        <dbReference type="SAM" id="MobiDB-lite"/>
    </source>
</evidence>
<feature type="compositionally biased region" description="Pro residues" evidence="7">
    <location>
        <begin position="635"/>
        <end position="648"/>
    </location>
</feature>
<dbReference type="GO" id="GO:0006397">
    <property type="term" value="P:mRNA processing"/>
    <property type="evidence" value="ECO:0007669"/>
    <property type="project" value="UniProtKB-KW"/>
</dbReference>
<evidence type="ECO:0000256" key="4">
    <source>
        <dbReference type="ARBA" id="ARBA00022801"/>
    </source>
</evidence>
<dbReference type="PANTHER" id="PTHR12341">
    <property type="entry name" value="5'-&gt;3' EXORIBONUCLEASE"/>
    <property type="match status" value="1"/>
</dbReference>
<keyword evidence="10" id="KW-1185">Reference proteome</keyword>
<sequence>MPTLEIREGAINLLMCVYKKEFNSLGGYLTDASKPNLGRVEHFIQAVGSFEDKIFQKRARLHQRQAERIKREKTQKRRDELVPESEPESLVPVARFHGSRLASGPTPSPHQHRAQSDHFRRDNKNEQSVNFHGGRNGNRATKVARLTSGATIGAAIVEAERSLETEVDDAKDELKTKLKELLREKNDVFNSENPEEDKVKLGEPGWKERYYDEKFSAKTPEEMDRIRKDVVLKYTEGLCWVMHYYYEGVCSWQWFYPYHYAPFASDLKDLTGLNISFTLGSPFKPFNQLLGVFPAASSHALPEQYRKLMTDPNSPIIDFYPTDFEVDMNGKRYSWQGIAKLPFIDEARLLAEVAKIEHTLTDEEVRRNSVMFDMLFISLSHPLSPYIFSLDNRCKQLTDKEKVEVKEIIDPGASGGMNGFISLCAGDPCPTIFRSPLQGMEDIMDNQVICAIYRLPDAHKHITRPPRGVIFPKKTVGFGDVKPDPVLWHEDSGRRHSDNGRHNIPGAIRDRQLADAAHRLVANSLQIKGGSGRGEYVDHRYSLPPTSYPGVYGPPLQYPYQSDIYNNGHEHTWVGPSSSYSNPTPLQDPYYPHHLAGSHRGFVPHHERDYHHRPRGGYYAPGGVDPYRSHVNPHPFHPSPHIPPPPPHQSEYYSNANYQPYDPWVGGGVSPHQSNPRDDSRGGYSNKRTHNSINRYAPLSRGSNRQPPPDYRH</sequence>
<evidence type="ECO:0000256" key="5">
    <source>
        <dbReference type="ARBA" id="ARBA00022839"/>
    </source>
</evidence>
<dbReference type="GO" id="GO:0000956">
    <property type="term" value="P:nuclear-transcribed mRNA catabolic process"/>
    <property type="evidence" value="ECO:0007669"/>
    <property type="project" value="TreeGrafter"/>
</dbReference>
<dbReference type="AlphaFoldDB" id="A0A484LK90"/>
<dbReference type="InterPro" id="IPR041412">
    <property type="entry name" value="Xrn1_helical"/>
</dbReference>
<accession>A0A484LK90</accession>
<dbReference type="GO" id="GO:0005634">
    <property type="term" value="C:nucleus"/>
    <property type="evidence" value="ECO:0007669"/>
    <property type="project" value="TreeGrafter"/>
</dbReference>
<dbReference type="GO" id="GO:0003723">
    <property type="term" value="F:RNA binding"/>
    <property type="evidence" value="ECO:0007669"/>
    <property type="project" value="TreeGrafter"/>
</dbReference>
<comment type="similarity">
    <text evidence="1">Belongs to the 5'-3' exonuclease family. XRN2/RAT1 subfamily.</text>
</comment>
<keyword evidence="2" id="KW-0507">mRNA processing</keyword>
<feature type="compositionally biased region" description="Basic and acidic residues" evidence="7">
    <location>
        <begin position="114"/>
        <end position="125"/>
    </location>
</feature>
<dbReference type="OrthoDB" id="372487at2759"/>
<evidence type="ECO:0000313" key="10">
    <source>
        <dbReference type="Proteomes" id="UP000595140"/>
    </source>
</evidence>
<organism evidence="9 10">
    <name type="scientific">Cuscuta campestris</name>
    <dbReference type="NCBI Taxonomy" id="132261"/>
    <lineage>
        <taxon>Eukaryota</taxon>
        <taxon>Viridiplantae</taxon>
        <taxon>Streptophyta</taxon>
        <taxon>Embryophyta</taxon>
        <taxon>Tracheophyta</taxon>
        <taxon>Spermatophyta</taxon>
        <taxon>Magnoliopsida</taxon>
        <taxon>eudicotyledons</taxon>
        <taxon>Gunneridae</taxon>
        <taxon>Pentapetalae</taxon>
        <taxon>asterids</taxon>
        <taxon>lamiids</taxon>
        <taxon>Solanales</taxon>
        <taxon>Convolvulaceae</taxon>
        <taxon>Cuscuteae</taxon>
        <taxon>Cuscuta</taxon>
        <taxon>Cuscuta subgen. Grammica</taxon>
        <taxon>Cuscuta sect. Cleistogrammica</taxon>
    </lineage>
</organism>
<evidence type="ECO:0000313" key="9">
    <source>
        <dbReference type="EMBL" id="VFQ76893.1"/>
    </source>
</evidence>
<dbReference type="EMBL" id="OOIL02001580">
    <property type="protein sequence ID" value="VFQ76893.1"/>
    <property type="molecule type" value="Genomic_DNA"/>
</dbReference>
<keyword evidence="4" id="KW-0378">Hydrolase</keyword>
<protein>
    <recommendedName>
        <fullName evidence="8">Xrn1 helical domain-containing protein</fullName>
    </recommendedName>
</protein>
<evidence type="ECO:0000256" key="2">
    <source>
        <dbReference type="ARBA" id="ARBA00022664"/>
    </source>
</evidence>
<evidence type="ECO:0000259" key="8">
    <source>
        <dbReference type="Pfam" id="PF17846"/>
    </source>
</evidence>
<dbReference type="FunFam" id="1.25.40.1050:FF:000002">
    <property type="entry name" value="5'-3' exoribonuclease"/>
    <property type="match status" value="1"/>
</dbReference>
<reference evidence="9 10" key="1">
    <citation type="submission" date="2018-04" db="EMBL/GenBank/DDBJ databases">
        <authorList>
            <person name="Vogel A."/>
        </authorList>
    </citation>
    <scope>NUCLEOTIDE SEQUENCE [LARGE SCALE GENOMIC DNA]</scope>
</reference>
<evidence type="ECO:0000256" key="1">
    <source>
        <dbReference type="ARBA" id="ARBA00006994"/>
    </source>
</evidence>
<dbReference type="Pfam" id="PF17846">
    <property type="entry name" value="XRN_M"/>
    <property type="match status" value="1"/>
</dbReference>
<dbReference type="InterPro" id="IPR027073">
    <property type="entry name" value="5_3_exoribonuclease"/>
</dbReference>
<dbReference type="PANTHER" id="PTHR12341:SF41">
    <property type="entry name" value="5'-3' EXORIBONUCLEASE 2"/>
    <property type="match status" value="1"/>
</dbReference>
<keyword evidence="6" id="KW-0175">Coiled coil</keyword>
<evidence type="ECO:0000256" key="6">
    <source>
        <dbReference type="SAM" id="Coils"/>
    </source>
</evidence>
<feature type="domain" description="Xrn1 helical" evidence="8">
    <location>
        <begin position="1"/>
        <end position="480"/>
    </location>
</feature>